<dbReference type="SUPFAM" id="SSF110087">
    <property type="entry name" value="DR1885-like metal-binding protein"/>
    <property type="match status" value="1"/>
</dbReference>
<dbReference type="OrthoDB" id="9796962at2"/>
<dbReference type="InterPro" id="IPR021174">
    <property type="entry name" value="UCP037139"/>
</dbReference>
<keyword evidence="5" id="KW-1185">Reference proteome</keyword>
<feature type="region of interest" description="Disordered" evidence="1">
    <location>
        <begin position="178"/>
        <end position="200"/>
    </location>
</feature>
<dbReference type="Gene3D" id="2.60.40.1890">
    <property type="entry name" value="PCu(A)C copper chaperone"/>
    <property type="match status" value="1"/>
</dbReference>
<evidence type="ECO:0000313" key="4">
    <source>
        <dbReference type="EMBL" id="AZN69874.1"/>
    </source>
</evidence>
<sequence>MRIHASVLAGTMLATLSVFPISNASAHASLERAEAQPGSFKAVMRIPHGCDGQATHTVTIDLPEGFIDAKPMPKAGWTLATETGDYAETHNLHGREVTSGVRSVTWSGGDLQDGHYDEFVVAGRISNVEAGAVLSFPTTQLCADGEVAWVELAEEGIDPHSLDYPAPTLTVVAAETEAGEHAHGHAAHAHGGHAHGAEAAADAEVQPVTVGDLTISGYWTRATLPNQRVGGGYLTVDNTGDEDRLVAVTSPVTERAEIHEMAVENDVMTMRRLDDGIAIPAGESIALEPGGYHLMFQDLSEGFEEGETVSVTLAFENAGEVTIDLPVLAAGSRQAGGAHEHQH</sequence>
<evidence type="ECO:0000313" key="5">
    <source>
        <dbReference type="Proteomes" id="UP000268192"/>
    </source>
</evidence>
<dbReference type="InterPro" id="IPR036182">
    <property type="entry name" value="PCuAC_sf"/>
</dbReference>
<dbReference type="Pfam" id="PF04314">
    <property type="entry name" value="PCuAC"/>
    <property type="match status" value="1"/>
</dbReference>
<dbReference type="CDD" id="cd08545">
    <property type="entry name" value="YcnI_like"/>
    <property type="match status" value="1"/>
</dbReference>
<feature type="chain" id="PRO_5019184764" evidence="2">
    <location>
        <begin position="21"/>
        <end position="343"/>
    </location>
</feature>
<dbReference type="RefSeq" id="WP_126006437.1">
    <property type="nucleotide sequence ID" value="NZ_CP032509.1"/>
</dbReference>
<dbReference type="InterPro" id="IPR007410">
    <property type="entry name" value="LpqE-like"/>
</dbReference>
<protein>
    <submittedName>
        <fullName evidence="4">DUF1775 domain-containing protein</fullName>
    </submittedName>
</protein>
<dbReference type="Pfam" id="PF07987">
    <property type="entry name" value="DUF1775"/>
    <property type="match status" value="1"/>
</dbReference>
<dbReference type="EMBL" id="CP032509">
    <property type="protein sequence ID" value="AZN69874.1"/>
    <property type="molecule type" value="Genomic_DNA"/>
</dbReference>
<dbReference type="PANTHER" id="PTHR36302">
    <property type="entry name" value="BLR7088 PROTEIN"/>
    <property type="match status" value="1"/>
</dbReference>
<gene>
    <name evidence="4" type="ORF">D5400_00050</name>
</gene>
<dbReference type="InterPro" id="IPR012533">
    <property type="entry name" value="YcnI-copper_dom"/>
</dbReference>
<feature type="signal peptide" evidence="2">
    <location>
        <begin position="1"/>
        <end position="20"/>
    </location>
</feature>
<dbReference type="AlphaFoldDB" id="A0A3S9AYV8"/>
<dbReference type="Proteomes" id="UP000268192">
    <property type="component" value="Chromosome"/>
</dbReference>
<keyword evidence="2" id="KW-0732">Signal</keyword>
<feature type="domain" description="YncI copper-binding" evidence="3">
    <location>
        <begin position="27"/>
        <end position="171"/>
    </location>
</feature>
<dbReference type="InterPro" id="IPR038507">
    <property type="entry name" value="YcnI-like_sf"/>
</dbReference>
<proteinExistence type="predicted"/>
<name>A0A3S9AYV8_9HYPH</name>
<organism evidence="4 5">
    <name type="scientific">Georhizobium profundi</name>
    <dbReference type="NCBI Taxonomy" id="2341112"/>
    <lineage>
        <taxon>Bacteria</taxon>
        <taxon>Pseudomonadati</taxon>
        <taxon>Pseudomonadota</taxon>
        <taxon>Alphaproteobacteria</taxon>
        <taxon>Hyphomicrobiales</taxon>
        <taxon>Rhizobiaceae</taxon>
        <taxon>Georhizobium</taxon>
    </lineage>
</organism>
<feature type="compositionally biased region" description="Basic residues" evidence="1">
    <location>
        <begin position="184"/>
        <end position="193"/>
    </location>
</feature>
<dbReference type="PIRSF" id="PIRSF037139">
    <property type="entry name" value="UCP037139"/>
    <property type="match status" value="1"/>
</dbReference>
<evidence type="ECO:0000259" key="3">
    <source>
        <dbReference type="Pfam" id="PF07987"/>
    </source>
</evidence>
<evidence type="ECO:0000256" key="1">
    <source>
        <dbReference type="SAM" id="MobiDB-lite"/>
    </source>
</evidence>
<dbReference type="PANTHER" id="PTHR36302:SF1">
    <property type="entry name" value="COPPER CHAPERONE PCU(A)C"/>
    <property type="match status" value="1"/>
</dbReference>
<dbReference type="Gene3D" id="2.60.40.2230">
    <property type="entry name" value="Uncharacterised protein YcnI-like PF07987, DUF1775"/>
    <property type="match status" value="1"/>
</dbReference>
<reference evidence="4 5" key="1">
    <citation type="submission" date="2018-09" db="EMBL/GenBank/DDBJ databases">
        <title>Marinorhizobium profundi gen. nov., sp. nov., isolated from a deep-sea sediment sample from the New Britain Trench and proposal of Marinorhizobiaceae fam. nov. in the order Rhizobiales of the class Alphaproteobacteria.</title>
        <authorList>
            <person name="Cao J."/>
        </authorList>
    </citation>
    <scope>NUCLEOTIDE SEQUENCE [LARGE SCALE GENOMIC DNA]</scope>
    <source>
        <strain evidence="4 5">WS11</strain>
    </source>
</reference>
<dbReference type="KEGG" id="abaw:D5400_00050"/>
<accession>A0A3S9AYV8</accession>
<evidence type="ECO:0000256" key="2">
    <source>
        <dbReference type="SAM" id="SignalP"/>
    </source>
</evidence>
<dbReference type="InterPro" id="IPR058248">
    <property type="entry name" value="Lxx211020-like"/>
</dbReference>